<evidence type="ECO:0000313" key="11">
    <source>
        <dbReference type="Proteomes" id="UP000242180"/>
    </source>
</evidence>
<gene>
    <name evidence="10" type="ORF">BCR43DRAFT_492420</name>
</gene>
<feature type="transmembrane region" description="Helical" evidence="8">
    <location>
        <begin position="225"/>
        <end position="242"/>
    </location>
</feature>
<feature type="transmembrane region" description="Helical" evidence="8">
    <location>
        <begin position="263"/>
        <end position="287"/>
    </location>
</feature>
<dbReference type="Gene3D" id="1.20.1740.10">
    <property type="entry name" value="Amino acid/polyamine transporter I"/>
    <property type="match status" value="1"/>
</dbReference>
<reference evidence="10 11" key="1">
    <citation type="submission" date="2016-07" db="EMBL/GenBank/DDBJ databases">
        <title>Pervasive Adenine N6-methylation of Active Genes in Fungi.</title>
        <authorList>
            <consortium name="DOE Joint Genome Institute"/>
            <person name="Mondo S.J."/>
            <person name="Dannebaum R.O."/>
            <person name="Kuo R.C."/>
            <person name="Labutti K."/>
            <person name="Haridas S."/>
            <person name="Kuo A."/>
            <person name="Salamov A."/>
            <person name="Ahrendt S.R."/>
            <person name="Lipzen A."/>
            <person name="Sullivan W."/>
            <person name="Andreopoulos W.B."/>
            <person name="Clum A."/>
            <person name="Lindquist E."/>
            <person name="Daum C."/>
            <person name="Ramamoorthy G.K."/>
            <person name="Gryganskyi A."/>
            <person name="Culley D."/>
            <person name="Magnuson J.K."/>
            <person name="James T.Y."/>
            <person name="O'Malley M.A."/>
            <person name="Stajich J.E."/>
            <person name="Spatafora J.W."/>
            <person name="Visel A."/>
            <person name="Grigoriev I.V."/>
        </authorList>
    </citation>
    <scope>NUCLEOTIDE SEQUENCE [LARGE SCALE GENOMIC DNA]</scope>
    <source>
        <strain evidence="10 11">NRRL 2496</strain>
    </source>
</reference>
<keyword evidence="7 8" id="KW-0472">Membrane</keyword>
<dbReference type="PANTHER" id="PTHR22950:SF692">
    <property type="entry name" value="TRANSMEMBRANE AMINO ACID TRANSPORTER FAMILY PROTEIN"/>
    <property type="match status" value="1"/>
</dbReference>
<protein>
    <submittedName>
        <fullName evidence="10">Transmembrane amino acid transporter protein-domain-containing protein</fullName>
    </submittedName>
</protein>
<feature type="transmembrane region" description="Helical" evidence="8">
    <location>
        <begin position="378"/>
        <end position="397"/>
    </location>
</feature>
<evidence type="ECO:0000256" key="1">
    <source>
        <dbReference type="ARBA" id="ARBA00004141"/>
    </source>
</evidence>
<keyword evidence="4 8" id="KW-0812">Transmembrane</keyword>
<dbReference type="STRING" id="13706.A0A1X2HDI6"/>
<accession>A0A1X2HDI6</accession>
<proteinExistence type="inferred from homology"/>
<evidence type="ECO:0000256" key="6">
    <source>
        <dbReference type="ARBA" id="ARBA00022989"/>
    </source>
</evidence>
<feature type="transmembrane region" description="Helical" evidence="8">
    <location>
        <begin position="409"/>
        <end position="429"/>
    </location>
</feature>
<sequence length="444" mass="48278">MTESGKPHSPSIVTSDPEKVEETIIERVHNDVVSEDYEHHYEDHGQANILTAYFNVVCVVAGTGTLGLPKAFAEGGWLGIMILLLSYGMAVYSGVVLIRCLYYKQGQRLHDIKAVGTAAFGTCGYLIASVLHFFNLFGCPALYLVLAGGNMHQLLSSTSAGLTQAEWTIIVGAFLLIPSLLQKTLREVTLTSAVGAICTMMAVMVVLIQAPMEAKKNAGTVVHDGVIWTGFPTALSTIAFSFGGNNTYPHVEHALKKPRQWKWALLAGLSTCTVLYFLTAVPGYYAYGRDTQSPIYNSLADGPGKMVAMIVMTVHVILAIPIFTTSFSLEFERFIHATDDNIGHVGAWFARAAIRTVTMVILVILAVFVPYFADFMSLMGALANCGLVFLIPIACYLRLTGWRNKPVYELAFCALTILLGFVGCIFGTIDAIKALVHDFQTQGH</sequence>
<evidence type="ECO:0000256" key="2">
    <source>
        <dbReference type="ARBA" id="ARBA00008066"/>
    </source>
</evidence>
<dbReference type="Pfam" id="PF01490">
    <property type="entry name" value="Aa_trans"/>
    <property type="match status" value="1"/>
</dbReference>
<dbReference type="InterPro" id="IPR013057">
    <property type="entry name" value="AA_transpt_TM"/>
</dbReference>
<dbReference type="Proteomes" id="UP000242180">
    <property type="component" value="Unassembled WGS sequence"/>
</dbReference>
<comment type="subcellular location">
    <subcellularLocation>
        <location evidence="1">Membrane</location>
        <topology evidence="1">Multi-pass membrane protein</topology>
    </subcellularLocation>
</comment>
<keyword evidence="6 8" id="KW-1133">Transmembrane helix</keyword>
<evidence type="ECO:0000256" key="8">
    <source>
        <dbReference type="SAM" id="Phobius"/>
    </source>
</evidence>
<evidence type="ECO:0000256" key="4">
    <source>
        <dbReference type="ARBA" id="ARBA00022692"/>
    </source>
</evidence>
<evidence type="ECO:0000256" key="7">
    <source>
        <dbReference type="ARBA" id="ARBA00023136"/>
    </source>
</evidence>
<evidence type="ECO:0000259" key="9">
    <source>
        <dbReference type="Pfam" id="PF01490"/>
    </source>
</evidence>
<comment type="caution">
    <text evidence="10">The sequence shown here is derived from an EMBL/GenBank/DDBJ whole genome shotgun (WGS) entry which is preliminary data.</text>
</comment>
<keyword evidence="5" id="KW-0029">Amino-acid transport</keyword>
<name>A0A1X2HDI6_SYNRA</name>
<keyword evidence="3" id="KW-0813">Transport</keyword>
<dbReference type="GO" id="GO:0005774">
    <property type="term" value="C:vacuolar membrane"/>
    <property type="evidence" value="ECO:0007669"/>
    <property type="project" value="TreeGrafter"/>
</dbReference>
<evidence type="ECO:0000256" key="5">
    <source>
        <dbReference type="ARBA" id="ARBA00022970"/>
    </source>
</evidence>
<dbReference type="OrthoDB" id="40134at2759"/>
<dbReference type="GO" id="GO:0015179">
    <property type="term" value="F:L-amino acid transmembrane transporter activity"/>
    <property type="evidence" value="ECO:0007669"/>
    <property type="project" value="TreeGrafter"/>
</dbReference>
<evidence type="ECO:0000256" key="3">
    <source>
        <dbReference type="ARBA" id="ARBA00022448"/>
    </source>
</evidence>
<comment type="similarity">
    <text evidence="2">Belongs to the amino acid/polyamine transporter 2 family.</text>
</comment>
<feature type="transmembrane region" description="Helical" evidence="8">
    <location>
        <begin position="352"/>
        <end position="372"/>
    </location>
</feature>
<organism evidence="10 11">
    <name type="scientific">Syncephalastrum racemosum</name>
    <name type="common">Filamentous fungus</name>
    <dbReference type="NCBI Taxonomy" id="13706"/>
    <lineage>
        <taxon>Eukaryota</taxon>
        <taxon>Fungi</taxon>
        <taxon>Fungi incertae sedis</taxon>
        <taxon>Mucoromycota</taxon>
        <taxon>Mucoromycotina</taxon>
        <taxon>Mucoromycetes</taxon>
        <taxon>Mucorales</taxon>
        <taxon>Syncephalastraceae</taxon>
        <taxon>Syncephalastrum</taxon>
    </lineage>
</organism>
<dbReference type="EMBL" id="MCGN01000005">
    <property type="protein sequence ID" value="ORY96873.1"/>
    <property type="molecule type" value="Genomic_DNA"/>
</dbReference>
<dbReference type="OMA" id="MLNWTHF"/>
<dbReference type="AlphaFoldDB" id="A0A1X2HDI6"/>
<evidence type="ECO:0000313" key="10">
    <source>
        <dbReference type="EMBL" id="ORY96873.1"/>
    </source>
</evidence>
<feature type="transmembrane region" description="Helical" evidence="8">
    <location>
        <begin position="77"/>
        <end position="102"/>
    </location>
</feature>
<dbReference type="PANTHER" id="PTHR22950">
    <property type="entry name" value="AMINO ACID TRANSPORTER"/>
    <property type="match status" value="1"/>
</dbReference>
<feature type="transmembrane region" description="Helical" evidence="8">
    <location>
        <begin position="307"/>
        <end position="331"/>
    </location>
</feature>
<feature type="transmembrane region" description="Helical" evidence="8">
    <location>
        <begin position="154"/>
        <end position="176"/>
    </location>
</feature>
<keyword evidence="11" id="KW-1185">Reference proteome</keyword>
<feature type="transmembrane region" description="Helical" evidence="8">
    <location>
        <begin position="188"/>
        <end position="210"/>
    </location>
</feature>
<feature type="domain" description="Amino acid transporter transmembrane" evidence="9">
    <location>
        <begin position="46"/>
        <end position="432"/>
    </location>
</feature>
<dbReference type="InParanoid" id="A0A1X2HDI6"/>